<evidence type="ECO:0000256" key="3">
    <source>
        <dbReference type="ARBA" id="ARBA00022490"/>
    </source>
</evidence>
<evidence type="ECO:0000256" key="5">
    <source>
        <dbReference type="ARBA" id="ARBA00023273"/>
    </source>
</evidence>
<comment type="similarity">
    <text evidence="6">Belongs to the CFAP144 family.</text>
</comment>
<evidence type="ECO:0000256" key="1">
    <source>
        <dbReference type="ARBA" id="ARBA00004138"/>
    </source>
</evidence>
<dbReference type="EnsemblMetazoa" id="XM_006557706">
    <property type="protein sequence ID" value="XP_006557769"/>
    <property type="gene ID" value="LOC102654268"/>
</dbReference>
<dbReference type="AlphaFoldDB" id="A0A7M7LLV9"/>
<evidence type="ECO:0000313" key="9">
    <source>
        <dbReference type="RefSeq" id="XP_006557769.1"/>
    </source>
</evidence>
<reference evidence="9" key="2">
    <citation type="submission" date="2025-04" db="UniProtKB">
        <authorList>
            <consortium name="RefSeq"/>
        </authorList>
    </citation>
    <scope>IDENTIFICATION</scope>
    <source>
        <strain evidence="9">DH4</strain>
        <tissue evidence="9">Whole body</tissue>
    </source>
</reference>
<protein>
    <submittedName>
        <fullName evidence="9">Uncharacterized protein LOC102654268</fullName>
    </submittedName>
</protein>
<keyword evidence="8" id="KW-1185">Reference proteome</keyword>
<organism evidence="7">
    <name type="scientific">Apis mellifera</name>
    <name type="common">Honeybee</name>
    <dbReference type="NCBI Taxonomy" id="7460"/>
    <lineage>
        <taxon>Eukaryota</taxon>
        <taxon>Metazoa</taxon>
        <taxon>Ecdysozoa</taxon>
        <taxon>Arthropoda</taxon>
        <taxon>Hexapoda</taxon>
        <taxon>Insecta</taxon>
        <taxon>Pterygota</taxon>
        <taxon>Neoptera</taxon>
        <taxon>Endopterygota</taxon>
        <taxon>Hymenoptera</taxon>
        <taxon>Apocrita</taxon>
        <taxon>Aculeata</taxon>
        <taxon>Apoidea</taxon>
        <taxon>Anthophila</taxon>
        <taxon>Apidae</taxon>
        <taxon>Apis</taxon>
    </lineage>
</organism>
<sequence>MKDDLNPIQLRFYNERFKKEKKYFRLHEKFVAIARTKPLTGKFYAKHDVIPECEIRQEYIDLISKRLLLTPKDIYTFRPPTVNMEYGWFSELLIPRTKDPRLCFPKRQTDFISNELKIRHVQRGLPIEKFVGIPFKV</sequence>
<dbReference type="OMA" id="RFYIERY"/>
<keyword evidence="3" id="KW-0963">Cytoplasm</keyword>
<dbReference type="RefSeq" id="XP_006557769.1">
    <property type="nucleotide sequence ID" value="XM_006557706.3"/>
</dbReference>
<gene>
    <name evidence="7" type="primary">102654268</name>
    <name evidence="9" type="synonym">LOC102654268</name>
</gene>
<accession>A0A8B6YQY7</accession>
<dbReference type="Pfam" id="PF14886">
    <property type="entry name" value="FAM183"/>
    <property type="match status" value="1"/>
</dbReference>
<dbReference type="GeneID" id="102654268"/>
<comment type="subcellular location">
    <subcellularLocation>
        <location evidence="1">Cell projection</location>
        <location evidence="1">Cilium</location>
    </subcellularLocation>
    <subcellularLocation>
        <location evidence="2">Cytoplasm</location>
        <location evidence="2">Cytoskeleton</location>
    </subcellularLocation>
</comment>
<dbReference type="OrthoDB" id="446290at2759"/>
<keyword evidence="4" id="KW-0206">Cytoskeleton</keyword>
<evidence type="ECO:0000313" key="8">
    <source>
        <dbReference type="Proteomes" id="UP000005203"/>
    </source>
</evidence>
<dbReference type="InterPro" id="IPR029214">
    <property type="entry name" value="CFAP144"/>
</dbReference>
<dbReference type="GO" id="GO:0005856">
    <property type="term" value="C:cytoskeleton"/>
    <property type="evidence" value="ECO:0007669"/>
    <property type="project" value="UniProtKB-SubCell"/>
</dbReference>
<evidence type="ECO:0000256" key="2">
    <source>
        <dbReference type="ARBA" id="ARBA00004245"/>
    </source>
</evidence>
<dbReference type="GO" id="GO:0005929">
    <property type="term" value="C:cilium"/>
    <property type="evidence" value="ECO:0007669"/>
    <property type="project" value="UniProtKB-SubCell"/>
</dbReference>
<reference evidence="7" key="1">
    <citation type="submission" date="2021-01" db="UniProtKB">
        <authorList>
            <consortium name="EnsemblMetazoa"/>
        </authorList>
    </citation>
    <scope>IDENTIFICATION</scope>
    <source>
        <strain evidence="7">DH4</strain>
    </source>
</reference>
<evidence type="ECO:0000256" key="6">
    <source>
        <dbReference type="ARBA" id="ARBA00034777"/>
    </source>
</evidence>
<dbReference type="Proteomes" id="UP000005203">
    <property type="component" value="Linkage group LG16"/>
</dbReference>
<dbReference type="KEGG" id="ame:102654268"/>
<proteinExistence type="inferred from homology"/>
<keyword evidence="5" id="KW-0966">Cell projection</keyword>
<evidence type="ECO:0000256" key="4">
    <source>
        <dbReference type="ARBA" id="ARBA00023212"/>
    </source>
</evidence>
<evidence type="ECO:0000313" key="7">
    <source>
        <dbReference type="EnsemblMetazoa" id="XP_006557769"/>
    </source>
</evidence>
<accession>A0A7M7LLV9</accession>
<name>A0A7M7LLV9_APIME</name>